<keyword evidence="1" id="KW-0521">NADP</keyword>
<keyword evidence="2" id="KW-0560">Oxidoreductase</keyword>
<dbReference type="InterPro" id="IPR002347">
    <property type="entry name" value="SDR_fam"/>
</dbReference>
<dbReference type="PANTHER" id="PTHR43086">
    <property type="entry name" value="VERY-LONG-CHAIN 3-OXOOACYL-COA REDUCTASE"/>
    <property type="match status" value="1"/>
</dbReference>
<comment type="similarity">
    <text evidence="3">Belongs to the short-chain dehydrogenases/reductases (SDR) family.</text>
</comment>
<evidence type="ECO:0000256" key="2">
    <source>
        <dbReference type="ARBA" id="ARBA00023002"/>
    </source>
</evidence>
<dbReference type="PANTHER" id="PTHR43086:SF2">
    <property type="entry name" value="HYDROXYSTEROID DEHYDROGENASE-LIKE PROTEIN 1"/>
    <property type="match status" value="1"/>
</dbReference>
<dbReference type="PRINTS" id="PR00081">
    <property type="entry name" value="GDHRDH"/>
</dbReference>
<evidence type="ECO:0000256" key="3">
    <source>
        <dbReference type="RuleBase" id="RU000363"/>
    </source>
</evidence>
<dbReference type="PRINTS" id="PR00080">
    <property type="entry name" value="SDRFAMILY"/>
</dbReference>
<sequence length="294" mass="31999">MPNPTDTILQYSAGAATSDKTPWAFVTGSTSGIGLSIACDLCNRGFNVFIHGRDQGRLHTAVDRLTKDYPSVNVRAILLDSRNAFLPDGRPSSKTSEGLAQLTSKNLRLLVNNVGCGHNPKSDFAALIDQTSTEISTIIDVNIKFMVYLTQFLLPHLHENAVSDTLKYKSLVINAGSLAELGLPWVAVYSGSKAFITAFTKALDTELQGDDRQVKAVMALIGDTDTPGHSVGKNLFTPSGEEMGRMVVLAAAKAVVVVPSWAHWLQYLLCIAQPFWLLQKGFIHTLKLVKRKTE</sequence>
<evidence type="ECO:0000313" key="5">
    <source>
        <dbReference type="Proteomes" id="UP000799439"/>
    </source>
</evidence>
<protein>
    <submittedName>
        <fullName evidence="4">NAD(P)-binding protein</fullName>
    </submittedName>
</protein>
<organism evidence="4 5">
    <name type="scientific">Myriangium duriaei CBS 260.36</name>
    <dbReference type="NCBI Taxonomy" id="1168546"/>
    <lineage>
        <taxon>Eukaryota</taxon>
        <taxon>Fungi</taxon>
        <taxon>Dikarya</taxon>
        <taxon>Ascomycota</taxon>
        <taxon>Pezizomycotina</taxon>
        <taxon>Dothideomycetes</taxon>
        <taxon>Dothideomycetidae</taxon>
        <taxon>Myriangiales</taxon>
        <taxon>Myriangiaceae</taxon>
        <taxon>Myriangium</taxon>
    </lineage>
</organism>
<dbReference type="SUPFAM" id="SSF51735">
    <property type="entry name" value="NAD(P)-binding Rossmann-fold domains"/>
    <property type="match status" value="1"/>
</dbReference>
<gene>
    <name evidence="4" type="ORF">K461DRAFT_262819</name>
</gene>
<dbReference type="Pfam" id="PF00106">
    <property type="entry name" value="adh_short"/>
    <property type="match status" value="1"/>
</dbReference>
<dbReference type="GO" id="GO:0005783">
    <property type="term" value="C:endoplasmic reticulum"/>
    <property type="evidence" value="ECO:0007669"/>
    <property type="project" value="TreeGrafter"/>
</dbReference>
<dbReference type="EMBL" id="ML996093">
    <property type="protein sequence ID" value="KAF2148607.1"/>
    <property type="molecule type" value="Genomic_DNA"/>
</dbReference>
<evidence type="ECO:0000256" key="1">
    <source>
        <dbReference type="ARBA" id="ARBA00022857"/>
    </source>
</evidence>
<evidence type="ECO:0000313" key="4">
    <source>
        <dbReference type="EMBL" id="KAF2148607.1"/>
    </source>
</evidence>
<comment type="caution">
    <text evidence="4">The sequence shown here is derived from an EMBL/GenBank/DDBJ whole genome shotgun (WGS) entry which is preliminary data.</text>
</comment>
<dbReference type="Proteomes" id="UP000799439">
    <property type="component" value="Unassembled WGS sequence"/>
</dbReference>
<dbReference type="InterPro" id="IPR036291">
    <property type="entry name" value="NAD(P)-bd_dom_sf"/>
</dbReference>
<accession>A0A9P4IVG3</accession>
<dbReference type="OrthoDB" id="47007at2759"/>
<dbReference type="Gene3D" id="3.40.50.720">
    <property type="entry name" value="NAD(P)-binding Rossmann-like Domain"/>
    <property type="match status" value="1"/>
</dbReference>
<dbReference type="AlphaFoldDB" id="A0A9P4IVG3"/>
<dbReference type="GO" id="GO:0016491">
    <property type="term" value="F:oxidoreductase activity"/>
    <property type="evidence" value="ECO:0007669"/>
    <property type="project" value="UniProtKB-KW"/>
</dbReference>
<name>A0A9P4IVG3_9PEZI</name>
<proteinExistence type="inferred from homology"/>
<dbReference type="GO" id="GO:0030497">
    <property type="term" value="P:fatty acid elongation"/>
    <property type="evidence" value="ECO:0007669"/>
    <property type="project" value="TreeGrafter"/>
</dbReference>
<reference evidence="4" key="1">
    <citation type="journal article" date="2020" name="Stud. Mycol.">
        <title>101 Dothideomycetes genomes: a test case for predicting lifestyles and emergence of pathogens.</title>
        <authorList>
            <person name="Haridas S."/>
            <person name="Albert R."/>
            <person name="Binder M."/>
            <person name="Bloem J."/>
            <person name="Labutti K."/>
            <person name="Salamov A."/>
            <person name="Andreopoulos B."/>
            <person name="Baker S."/>
            <person name="Barry K."/>
            <person name="Bills G."/>
            <person name="Bluhm B."/>
            <person name="Cannon C."/>
            <person name="Castanera R."/>
            <person name="Culley D."/>
            <person name="Daum C."/>
            <person name="Ezra D."/>
            <person name="Gonzalez J."/>
            <person name="Henrissat B."/>
            <person name="Kuo A."/>
            <person name="Liang C."/>
            <person name="Lipzen A."/>
            <person name="Lutzoni F."/>
            <person name="Magnuson J."/>
            <person name="Mondo S."/>
            <person name="Nolan M."/>
            <person name="Ohm R."/>
            <person name="Pangilinan J."/>
            <person name="Park H.-J."/>
            <person name="Ramirez L."/>
            <person name="Alfaro M."/>
            <person name="Sun H."/>
            <person name="Tritt A."/>
            <person name="Yoshinaga Y."/>
            <person name="Zwiers L.-H."/>
            <person name="Turgeon B."/>
            <person name="Goodwin S."/>
            <person name="Spatafora J."/>
            <person name="Crous P."/>
            <person name="Grigoriev I."/>
        </authorList>
    </citation>
    <scope>NUCLEOTIDE SEQUENCE</scope>
    <source>
        <strain evidence="4">CBS 260.36</strain>
    </source>
</reference>
<keyword evidence="5" id="KW-1185">Reference proteome</keyword>